<dbReference type="EMBL" id="LSRX01001017">
    <property type="protein sequence ID" value="OLP84811.1"/>
    <property type="molecule type" value="Genomic_DNA"/>
</dbReference>
<evidence type="ECO:0000313" key="3">
    <source>
        <dbReference type="Proteomes" id="UP000186817"/>
    </source>
</evidence>
<name>A0A1Q9CPG0_SYMMI</name>
<reference evidence="2 3" key="1">
    <citation type="submission" date="2016-02" db="EMBL/GenBank/DDBJ databases">
        <title>Genome analysis of coral dinoflagellate symbionts highlights evolutionary adaptations to a symbiotic lifestyle.</title>
        <authorList>
            <person name="Aranda M."/>
            <person name="Li Y."/>
            <person name="Liew Y.J."/>
            <person name="Baumgarten S."/>
            <person name="Simakov O."/>
            <person name="Wilson M."/>
            <person name="Piel J."/>
            <person name="Ashoor H."/>
            <person name="Bougouffa S."/>
            <person name="Bajic V.B."/>
            <person name="Ryu T."/>
            <person name="Ravasi T."/>
            <person name="Bayer T."/>
            <person name="Micklem G."/>
            <person name="Kim H."/>
            <person name="Bhak J."/>
            <person name="Lajeunesse T.C."/>
            <person name="Voolstra C.R."/>
        </authorList>
    </citation>
    <scope>NUCLEOTIDE SEQUENCE [LARGE SCALE GENOMIC DNA]</scope>
    <source>
        <strain evidence="2 3">CCMP2467</strain>
    </source>
</reference>
<accession>A0A1Q9CPG0</accession>
<feature type="compositionally biased region" description="Basic and acidic residues" evidence="1">
    <location>
        <begin position="1"/>
        <end position="17"/>
    </location>
</feature>
<gene>
    <name evidence="2" type="ORF">AK812_SmicGene34284</name>
</gene>
<comment type="caution">
    <text evidence="2">The sequence shown here is derived from an EMBL/GenBank/DDBJ whole genome shotgun (WGS) entry which is preliminary data.</text>
</comment>
<dbReference type="OrthoDB" id="439818at2759"/>
<organism evidence="2 3">
    <name type="scientific">Symbiodinium microadriaticum</name>
    <name type="common">Dinoflagellate</name>
    <name type="synonym">Zooxanthella microadriatica</name>
    <dbReference type="NCBI Taxonomy" id="2951"/>
    <lineage>
        <taxon>Eukaryota</taxon>
        <taxon>Sar</taxon>
        <taxon>Alveolata</taxon>
        <taxon>Dinophyceae</taxon>
        <taxon>Suessiales</taxon>
        <taxon>Symbiodiniaceae</taxon>
        <taxon>Symbiodinium</taxon>
    </lineage>
</organism>
<evidence type="ECO:0000313" key="2">
    <source>
        <dbReference type="EMBL" id="OLP84811.1"/>
    </source>
</evidence>
<feature type="region of interest" description="Disordered" evidence="1">
    <location>
        <begin position="1"/>
        <end position="23"/>
    </location>
</feature>
<evidence type="ECO:0000256" key="1">
    <source>
        <dbReference type="SAM" id="MobiDB-lite"/>
    </source>
</evidence>
<protein>
    <submittedName>
        <fullName evidence="2">Uncharacterized protein</fullName>
    </submittedName>
</protein>
<sequence>MAALQELRHPTSQDSSKETTVSPPVPVIAERAQLNSNDCFNEEEFFAGACYKNCSALTNGQYPIRSSPNTCCSAEPCIFPSHISFMGPFVCTGYAVDSRGSCPRRPGKCNSDEEMYQGVCFKPCAVLTQQEFPHRTGPMTCCKYEPPCFSFANLRSEVVKQRMQLGVYRNAGRGIGPCSGYDVGGEGASGPAAVTTLGAKGTIAHMNRQFEDNSKIGSLFCVGTE</sequence>
<dbReference type="AlphaFoldDB" id="A0A1Q9CPG0"/>
<keyword evidence="3" id="KW-1185">Reference proteome</keyword>
<dbReference type="Proteomes" id="UP000186817">
    <property type="component" value="Unassembled WGS sequence"/>
</dbReference>
<proteinExistence type="predicted"/>